<evidence type="ECO:0000256" key="2">
    <source>
        <dbReference type="ARBA" id="ARBA00022478"/>
    </source>
</evidence>
<comment type="caution">
    <text evidence="6">The sequence shown here is derived from an EMBL/GenBank/DDBJ whole genome shotgun (WGS) entry which is preliminary data.</text>
</comment>
<dbReference type="GO" id="GO:0000428">
    <property type="term" value="C:DNA-directed RNA polymerase complex"/>
    <property type="evidence" value="ECO:0007669"/>
    <property type="project" value="UniProtKB-KW"/>
</dbReference>
<comment type="subunit">
    <text evidence="4">Part of the RNA polymerase complex. Forms a stalk with Rpo4 that extends from the main structure.</text>
</comment>
<dbReference type="PANTHER" id="PTHR12709">
    <property type="entry name" value="DNA-DIRECTED RNA POLYMERASE II, III"/>
    <property type="match status" value="1"/>
</dbReference>
<dbReference type="Pfam" id="PF00575">
    <property type="entry name" value="S1"/>
    <property type="match status" value="1"/>
</dbReference>
<dbReference type="HAMAP" id="MF_00865">
    <property type="entry name" value="RNApol_arch_Rpo7"/>
    <property type="match status" value="1"/>
</dbReference>
<dbReference type="InterPro" id="IPR004519">
    <property type="entry name" value="RNAP_E/RPC8"/>
</dbReference>
<keyword evidence="3 4" id="KW-0804">Transcription</keyword>
<dbReference type="AlphaFoldDB" id="A0A830GYK2"/>
<dbReference type="Gene3D" id="3.30.1490.120">
    <property type="entry name" value="RNA polymerase Rpb7-like, N-terminal domain"/>
    <property type="match status" value="1"/>
</dbReference>
<keyword evidence="7" id="KW-1185">Reference proteome</keyword>
<keyword evidence="4" id="KW-0963">Cytoplasm</keyword>
<dbReference type="SMART" id="SM00316">
    <property type="entry name" value="S1"/>
    <property type="match status" value="1"/>
</dbReference>
<evidence type="ECO:0000313" key="6">
    <source>
        <dbReference type="EMBL" id="GGP22535.1"/>
    </source>
</evidence>
<dbReference type="EC" id="2.7.7.6" evidence="4"/>
<keyword evidence="4" id="KW-0548">Nucleotidyltransferase</keyword>
<sequence length="197" mass="22464">MFRIVSVRDYIRVPPSKFGEPIDKIAVEQLREMYEGRIERDLGVFVSVFDVKVDKKGIVMFGDGGAYHRVEFKALAFVPLINEVVEGEVTDTHDFGAFIRIGPTTAFMHKTQIADENVIHYDKQSKVFIIGEKAHDKTPRRLGKGDIVRAKIVGISYFSAQEGNRVNISLTARQPFLGKLEWIEEELQKKKAKPQQR</sequence>
<proteinExistence type="inferred from homology"/>
<keyword evidence="4" id="KW-0808">Transferase</keyword>
<dbReference type="InterPro" id="IPR046399">
    <property type="entry name" value="RNApol_Rpo7"/>
</dbReference>
<evidence type="ECO:0000259" key="5">
    <source>
        <dbReference type="PROSITE" id="PS50126"/>
    </source>
</evidence>
<evidence type="ECO:0000256" key="1">
    <source>
        <dbReference type="ARBA" id="ARBA00009307"/>
    </source>
</evidence>
<dbReference type="CDD" id="cd04331">
    <property type="entry name" value="RNAP_E_N"/>
    <property type="match status" value="1"/>
</dbReference>
<dbReference type="InterPro" id="IPR012340">
    <property type="entry name" value="NA-bd_OB-fold"/>
</dbReference>
<organism evidence="6 7">
    <name type="scientific">Thermocladium modestius</name>
    <dbReference type="NCBI Taxonomy" id="62609"/>
    <lineage>
        <taxon>Archaea</taxon>
        <taxon>Thermoproteota</taxon>
        <taxon>Thermoprotei</taxon>
        <taxon>Thermoproteales</taxon>
        <taxon>Thermoproteaceae</taxon>
        <taxon>Thermocladium</taxon>
    </lineage>
</organism>
<dbReference type="Proteomes" id="UP000610960">
    <property type="component" value="Unassembled WGS sequence"/>
</dbReference>
<dbReference type="Pfam" id="PF03876">
    <property type="entry name" value="SHS2_Rpb7-N"/>
    <property type="match status" value="1"/>
</dbReference>
<evidence type="ECO:0000256" key="3">
    <source>
        <dbReference type="ARBA" id="ARBA00023163"/>
    </source>
</evidence>
<feature type="domain" description="S1 motif" evidence="5">
    <location>
        <begin position="82"/>
        <end position="173"/>
    </location>
</feature>
<evidence type="ECO:0000256" key="4">
    <source>
        <dbReference type="HAMAP-Rule" id="MF_00865"/>
    </source>
</evidence>
<dbReference type="InterPro" id="IPR005576">
    <property type="entry name" value="Rpb7-like_N"/>
</dbReference>
<dbReference type="PANTHER" id="PTHR12709:SF4">
    <property type="entry name" value="DNA-DIRECTED RNA POLYMERASE II SUBUNIT RPB7"/>
    <property type="match status" value="1"/>
</dbReference>
<dbReference type="GO" id="GO:0005737">
    <property type="term" value="C:cytoplasm"/>
    <property type="evidence" value="ECO:0007669"/>
    <property type="project" value="UniProtKB-SubCell"/>
</dbReference>
<dbReference type="InterPro" id="IPR003029">
    <property type="entry name" value="S1_domain"/>
</dbReference>
<dbReference type="GO" id="GO:0003677">
    <property type="term" value="F:DNA binding"/>
    <property type="evidence" value="ECO:0007669"/>
    <property type="project" value="InterPro"/>
</dbReference>
<dbReference type="SUPFAM" id="SSF88798">
    <property type="entry name" value="N-terminal, heterodimerisation domain of RBP7 (RpoE)"/>
    <property type="match status" value="1"/>
</dbReference>
<name>A0A830GYK2_9CREN</name>
<reference evidence="6" key="1">
    <citation type="journal article" date="2014" name="Int. J. Syst. Evol. Microbiol.">
        <title>Complete genome sequence of Corynebacterium casei LMG S-19264T (=DSM 44701T), isolated from a smear-ripened cheese.</title>
        <authorList>
            <consortium name="US DOE Joint Genome Institute (JGI-PGF)"/>
            <person name="Walter F."/>
            <person name="Albersmeier A."/>
            <person name="Kalinowski J."/>
            <person name="Ruckert C."/>
        </authorList>
    </citation>
    <scope>NUCLEOTIDE SEQUENCE</scope>
    <source>
        <strain evidence="6">JCM 10088</strain>
    </source>
</reference>
<dbReference type="Gene3D" id="2.40.50.140">
    <property type="entry name" value="Nucleic acid-binding proteins"/>
    <property type="match status" value="1"/>
</dbReference>
<dbReference type="GO" id="GO:0006352">
    <property type="term" value="P:DNA-templated transcription initiation"/>
    <property type="evidence" value="ECO:0007669"/>
    <property type="project" value="InterPro"/>
</dbReference>
<keyword evidence="2 4" id="KW-0240">DNA-directed RNA polymerase</keyword>
<dbReference type="PROSITE" id="PS50126">
    <property type="entry name" value="S1"/>
    <property type="match status" value="1"/>
</dbReference>
<dbReference type="NCBIfam" id="NF006333">
    <property type="entry name" value="PRK08563.1"/>
    <property type="match status" value="1"/>
</dbReference>
<dbReference type="InterPro" id="IPR045113">
    <property type="entry name" value="Rpb7-like"/>
</dbReference>
<dbReference type="GO" id="GO:0003899">
    <property type="term" value="F:DNA-directed RNA polymerase activity"/>
    <property type="evidence" value="ECO:0007669"/>
    <property type="project" value="UniProtKB-UniRule"/>
</dbReference>
<reference evidence="6" key="2">
    <citation type="submission" date="2020-09" db="EMBL/GenBank/DDBJ databases">
        <authorList>
            <person name="Sun Q."/>
            <person name="Ohkuma M."/>
        </authorList>
    </citation>
    <scope>NUCLEOTIDE SEQUENCE</scope>
    <source>
        <strain evidence="6">JCM 10088</strain>
    </source>
</reference>
<dbReference type="NCBIfam" id="TIGR00448">
    <property type="entry name" value="rpoE"/>
    <property type="match status" value="1"/>
</dbReference>
<evidence type="ECO:0000313" key="7">
    <source>
        <dbReference type="Proteomes" id="UP000610960"/>
    </source>
</evidence>
<gene>
    <name evidence="4" type="primary">rpo7</name>
    <name evidence="4" type="synonym">rpoE</name>
    <name evidence="6" type="ORF">GCM10007981_18990</name>
</gene>
<protein>
    <recommendedName>
        <fullName evidence="4">DNA-directed RNA polymerase subunit Rpo7</fullName>
        <ecNumber evidence="4">2.7.7.6</ecNumber>
    </recommendedName>
    <alternativeName>
        <fullName evidence="4">DNA-directed RNA polymerase subunit E</fullName>
    </alternativeName>
</protein>
<dbReference type="EMBL" id="BMNL01000004">
    <property type="protein sequence ID" value="GGP22535.1"/>
    <property type="molecule type" value="Genomic_DNA"/>
</dbReference>
<accession>A0A830GYK2</accession>
<comment type="subcellular location">
    <subcellularLocation>
        <location evidence="4">Cytoplasm</location>
    </subcellularLocation>
</comment>
<comment type="function">
    <text evidence="4">DNA-dependent RNA polymerase (RNAP) catalyzes the transcription of DNA into RNA using the four ribonucleoside triphosphates as substrates.</text>
</comment>
<comment type="similarity">
    <text evidence="1 4">Belongs to the eukaryotic RPB7/RPC8 RNA polymerase subunit family.</text>
</comment>
<comment type="domain">
    <text evidence="4">Forms 2 domains with an elongated structure; Rpo4 packs into the hinge region between the 2 domains.</text>
</comment>
<comment type="catalytic activity">
    <reaction evidence="4">
        <text>RNA(n) + a ribonucleoside 5'-triphosphate = RNA(n+1) + diphosphate</text>
        <dbReference type="Rhea" id="RHEA:21248"/>
        <dbReference type="Rhea" id="RHEA-COMP:14527"/>
        <dbReference type="Rhea" id="RHEA-COMP:17342"/>
        <dbReference type="ChEBI" id="CHEBI:33019"/>
        <dbReference type="ChEBI" id="CHEBI:61557"/>
        <dbReference type="ChEBI" id="CHEBI:140395"/>
        <dbReference type="EC" id="2.7.7.6"/>
    </reaction>
</comment>
<dbReference type="OrthoDB" id="7927at2157"/>
<dbReference type="RefSeq" id="WP_188597152.1">
    <property type="nucleotide sequence ID" value="NZ_BMNL01000004.1"/>
</dbReference>
<dbReference type="SUPFAM" id="SSF50249">
    <property type="entry name" value="Nucleic acid-binding proteins"/>
    <property type="match status" value="1"/>
</dbReference>
<dbReference type="InterPro" id="IPR036898">
    <property type="entry name" value="RNA_pol_Rpb7-like_N_sf"/>
</dbReference>